<dbReference type="GO" id="GO:0016020">
    <property type="term" value="C:membrane"/>
    <property type="evidence" value="ECO:0007669"/>
    <property type="project" value="UniProtKB-SubCell"/>
</dbReference>
<evidence type="ECO:0000259" key="8">
    <source>
        <dbReference type="Pfam" id="PF13695"/>
    </source>
</evidence>
<organism evidence="10 11">
    <name type="scientific">Daphnia galeata</name>
    <dbReference type="NCBI Taxonomy" id="27404"/>
    <lineage>
        <taxon>Eukaryota</taxon>
        <taxon>Metazoa</taxon>
        <taxon>Ecdysozoa</taxon>
        <taxon>Arthropoda</taxon>
        <taxon>Crustacea</taxon>
        <taxon>Branchiopoda</taxon>
        <taxon>Diplostraca</taxon>
        <taxon>Cladocera</taxon>
        <taxon>Anomopoda</taxon>
        <taxon>Daphniidae</taxon>
        <taxon>Daphnia</taxon>
    </lineage>
</organism>
<evidence type="ECO:0000313" key="10">
    <source>
        <dbReference type="EMBL" id="CAH0100115.1"/>
    </source>
</evidence>
<keyword evidence="4" id="KW-0863">Zinc-finger</keyword>
<name>A0A8J2RAF3_9CRUS</name>
<comment type="subcellular location">
    <subcellularLocation>
        <location evidence="1">Membrane</location>
        <topology evidence="1">Single-pass membrane protein</topology>
    </subcellularLocation>
</comment>
<protein>
    <submittedName>
        <fullName evidence="10">Uncharacterized protein</fullName>
    </submittedName>
</protein>
<accession>A0A8J2RAF3</accession>
<dbReference type="Pfam" id="PF13695">
    <property type="entry name" value="Zn_ribbon_3CxxC"/>
    <property type="match status" value="1"/>
</dbReference>
<dbReference type="GO" id="GO:0008270">
    <property type="term" value="F:zinc ion binding"/>
    <property type="evidence" value="ECO:0007669"/>
    <property type="project" value="UniProtKB-KW"/>
</dbReference>
<keyword evidence="11" id="KW-1185">Reference proteome</keyword>
<evidence type="ECO:0000256" key="1">
    <source>
        <dbReference type="ARBA" id="ARBA00004167"/>
    </source>
</evidence>
<dbReference type="AlphaFoldDB" id="A0A8J2RAF3"/>
<keyword evidence="5" id="KW-0862">Zinc</keyword>
<dbReference type="InterPro" id="IPR058545">
    <property type="entry name" value="Beta-prop_EMC1_1st"/>
</dbReference>
<dbReference type="PANTHER" id="PTHR14402">
    <property type="entry name" value="RECEPTOR TRANSPORTING PROTEIN"/>
    <property type="match status" value="1"/>
</dbReference>
<keyword evidence="6" id="KW-1133">Transmembrane helix</keyword>
<evidence type="ECO:0000256" key="6">
    <source>
        <dbReference type="ARBA" id="ARBA00022989"/>
    </source>
</evidence>
<evidence type="ECO:0000256" key="3">
    <source>
        <dbReference type="ARBA" id="ARBA00022723"/>
    </source>
</evidence>
<feature type="domain" description="3CxxC-type" evidence="8">
    <location>
        <begin position="303"/>
        <end position="398"/>
    </location>
</feature>
<dbReference type="EMBL" id="CAKKLH010000031">
    <property type="protein sequence ID" value="CAH0100115.1"/>
    <property type="molecule type" value="Genomic_DNA"/>
</dbReference>
<proteinExistence type="predicted"/>
<evidence type="ECO:0000256" key="2">
    <source>
        <dbReference type="ARBA" id="ARBA00022692"/>
    </source>
</evidence>
<dbReference type="GO" id="GO:0051205">
    <property type="term" value="P:protein insertion into membrane"/>
    <property type="evidence" value="ECO:0007669"/>
    <property type="project" value="TreeGrafter"/>
</dbReference>
<evidence type="ECO:0000313" key="11">
    <source>
        <dbReference type="Proteomes" id="UP000789390"/>
    </source>
</evidence>
<reference evidence="10" key="1">
    <citation type="submission" date="2021-11" db="EMBL/GenBank/DDBJ databases">
        <authorList>
            <person name="Schell T."/>
        </authorList>
    </citation>
    <scope>NUCLEOTIDE SEQUENCE</scope>
    <source>
        <strain evidence="10">M5</strain>
    </source>
</reference>
<dbReference type="Proteomes" id="UP000789390">
    <property type="component" value="Unassembled WGS sequence"/>
</dbReference>
<comment type="caution">
    <text evidence="10">The sequence shown here is derived from an EMBL/GenBank/DDBJ whole genome shotgun (WGS) entry which is preliminary data.</text>
</comment>
<dbReference type="GO" id="GO:0006612">
    <property type="term" value="P:protein targeting to membrane"/>
    <property type="evidence" value="ECO:0007669"/>
    <property type="project" value="TreeGrafter"/>
</dbReference>
<gene>
    <name evidence="10" type="ORF">DGAL_LOCUS2290</name>
</gene>
<keyword evidence="3" id="KW-0479">Metal-binding</keyword>
<evidence type="ECO:0000256" key="5">
    <source>
        <dbReference type="ARBA" id="ARBA00022833"/>
    </source>
</evidence>
<dbReference type="OrthoDB" id="28092at2759"/>
<dbReference type="InterPro" id="IPR027377">
    <property type="entry name" value="ZAR1/RTP1-5-like_Znf-3CxxC"/>
</dbReference>
<evidence type="ECO:0000256" key="7">
    <source>
        <dbReference type="ARBA" id="ARBA00023136"/>
    </source>
</evidence>
<evidence type="ECO:0000256" key="4">
    <source>
        <dbReference type="ARBA" id="ARBA00022771"/>
    </source>
</evidence>
<evidence type="ECO:0000259" key="9">
    <source>
        <dbReference type="Pfam" id="PF25293"/>
    </source>
</evidence>
<dbReference type="InterPro" id="IPR026096">
    <property type="entry name" value="R-trans_p"/>
</dbReference>
<dbReference type="Pfam" id="PF25293">
    <property type="entry name" value="Beta-prop_EMC1_N"/>
    <property type="match status" value="1"/>
</dbReference>
<keyword evidence="2" id="KW-0812">Transmembrane</keyword>
<dbReference type="PANTHER" id="PTHR14402:SF10">
    <property type="entry name" value="3CXXC-TYPE DOMAIN-CONTAINING PROTEIN"/>
    <property type="match status" value="1"/>
</dbReference>
<feature type="domain" description="EMC1 first beta-propeller" evidence="9">
    <location>
        <begin position="90"/>
        <end position="277"/>
    </location>
</feature>
<dbReference type="GO" id="GO:0031849">
    <property type="term" value="F:olfactory receptor binding"/>
    <property type="evidence" value="ECO:0007669"/>
    <property type="project" value="TreeGrafter"/>
</dbReference>
<sequence>MYLLSFTQGQEKLNGVIYLGVVQRAKSLHFFLLSNGKVASISSSPTIVRVFEMSSGILQWEATIAKETQPTVSKWAASTRDIISVEINPRTDCQLVFPHLVCLHPQDDAVNVVDVRNSDSHQRIQFADLGVTVGAGQSAVFSIVSRNLVALRTADTFSVYKVTDEGLQRIGAEWPGETVLVSVPSVKDAESQQRYMSGLVKQEKDYLIKIYDLEADRMLEDVSGTLKLPEEVGEPSLLSTFLMRKANGELSYRYAISTADDSFHYGSKKEVYWSREESLTSIIQVEIVDLPVSSIEASIEEEFGSDQCKRGWTWTSMKGRVSFWLRIRRQGDQIFCEVLFKLFRQKCNFCNPLESVNESEFLPPLWYPDEIENVLMFLSSQVITAYYGRHENRRSTSKYSFLQHQHGQQQPFTGSP</sequence>
<keyword evidence="7" id="KW-0472">Membrane</keyword>